<evidence type="ECO:0008006" key="2">
    <source>
        <dbReference type="Google" id="ProtNLM"/>
    </source>
</evidence>
<proteinExistence type="predicted"/>
<evidence type="ECO:0000313" key="1">
    <source>
        <dbReference type="EMBL" id="XBH01613.1"/>
    </source>
</evidence>
<name>A0AAU7C895_9BACT</name>
<gene>
    <name evidence="1" type="ORF">V5E97_25095</name>
</gene>
<accession>A0AAU7C895</accession>
<dbReference type="RefSeq" id="WP_406694355.1">
    <property type="nucleotide sequence ID" value="NZ_CP155447.1"/>
</dbReference>
<sequence length="234" mass="25817">MDPWRIQLQERISLALDHLDQANTIFNFVAFAFMTFRGTGDPRWDHKLAALVNVSDIADPIELMDRDSEFDDGIITVAAREIALRRLPRLLSIALVSSVETALEDIAAICIRRDNPAKIEEQVAKESKKAIAGPASKYVPALASITGLSSFGDADWEDFFELVAARNVLVHETAPVASARYLASAGSAARVTEGETLPITITYLTEKHAYMKVLFLNLLQEAIGNPRLTPPRQK</sequence>
<protein>
    <recommendedName>
        <fullName evidence="2">DUF4145 domain-containing protein</fullName>
    </recommendedName>
</protein>
<organism evidence="1">
    <name type="scientific">Singulisphaera sp. Ch08</name>
    <dbReference type="NCBI Taxonomy" id="3120278"/>
    <lineage>
        <taxon>Bacteria</taxon>
        <taxon>Pseudomonadati</taxon>
        <taxon>Planctomycetota</taxon>
        <taxon>Planctomycetia</taxon>
        <taxon>Isosphaerales</taxon>
        <taxon>Isosphaeraceae</taxon>
        <taxon>Singulisphaera</taxon>
    </lineage>
</organism>
<dbReference type="AlphaFoldDB" id="A0AAU7C895"/>
<dbReference type="EMBL" id="CP155447">
    <property type="protein sequence ID" value="XBH01613.1"/>
    <property type="molecule type" value="Genomic_DNA"/>
</dbReference>
<reference evidence="1" key="1">
    <citation type="submission" date="2024-05" db="EMBL/GenBank/DDBJ databases">
        <title>Planctomycetes of the genus Singulisphaera possess chitinolytic capabilities.</title>
        <authorList>
            <person name="Ivanova A."/>
        </authorList>
    </citation>
    <scope>NUCLEOTIDE SEQUENCE</scope>
    <source>
        <strain evidence="1">Ch08T</strain>
    </source>
</reference>